<dbReference type="Pfam" id="PF00003">
    <property type="entry name" value="7tm_3"/>
    <property type="match status" value="1"/>
</dbReference>
<dbReference type="Proteomes" id="UP000218231">
    <property type="component" value="Unassembled WGS sequence"/>
</dbReference>
<evidence type="ECO:0000256" key="1">
    <source>
        <dbReference type="ARBA" id="ARBA00004141"/>
    </source>
</evidence>
<evidence type="ECO:0000256" key="3">
    <source>
        <dbReference type="ARBA" id="ARBA00022989"/>
    </source>
</evidence>
<keyword evidence="2 6" id="KW-0812">Transmembrane</keyword>
<dbReference type="GO" id="GO:0004930">
    <property type="term" value="F:G protein-coupled receptor activity"/>
    <property type="evidence" value="ECO:0007669"/>
    <property type="project" value="InterPro"/>
</dbReference>
<dbReference type="InterPro" id="IPR017978">
    <property type="entry name" value="GPCR_3_C"/>
</dbReference>
<dbReference type="InterPro" id="IPR000337">
    <property type="entry name" value="GPCR_3"/>
</dbReference>
<evidence type="ECO:0000313" key="9">
    <source>
        <dbReference type="Proteomes" id="UP000218231"/>
    </source>
</evidence>
<keyword evidence="4 6" id="KW-0472">Membrane</keyword>
<evidence type="ECO:0000256" key="6">
    <source>
        <dbReference type="SAM" id="Phobius"/>
    </source>
</evidence>
<reference evidence="8 9" key="1">
    <citation type="journal article" date="2017" name="Curr. Biol.">
        <title>Genome architecture and evolution of a unichromosomal asexual nematode.</title>
        <authorList>
            <person name="Fradin H."/>
            <person name="Zegar C."/>
            <person name="Gutwein M."/>
            <person name="Lucas J."/>
            <person name="Kovtun M."/>
            <person name="Corcoran D."/>
            <person name="Baugh L.R."/>
            <person name="Kiontke K."/>
            <person name="Gunsalus K."/>
            <person name="Fitch D.H."/>
            <person name="Piano F."/>
        </authorList>
    </citation>
    <scope>NUCLEOTIDE SEQUENCE [LARGE SCALE GENOMIC DNA]</scope>
    <source>
        <strain evidence="8">PF1309</strain>
    </source>
</reference>
<keyword evidence="3 6" id="KW-1133">Transmembrane helix</keyword>
<proteinExistence type="predicted"/>
<feature type="domain" description="G-protein coupled receptors family 3 profile" evidence="7">
    <location>
        <begin position="1"/>
        <end position="137"/>
    </location>
</feature>
<evidence type="ECO:0000256" key="5">
    <source>
        <dbReference type="ARBA" id="ARBA00023180"/>
    </source>
</evidence>
<dbReference type="EMBL" id="LIAE01006934">
    <property type="protein sequence ID" value="PAV83692.1"/>
    <property type="molecule type" value="Genomic_DNA"/>
</dbReference>
<accession>A0A2A2LBY1</accession>
<evidence type="ECO:0000259" key="7">
    <source>
        <dbReference type="PROSITE" id="PS50259"/>
    </source>
</evidence>
<dbReference type="AlphaFoldDB" id="A0A2A2LBY1"/>
<dbReference type="InterPro" id="IPR050726">
    <property type="entry name" value="mGluR"/>
</dbReference>
<evidence type="ECO:0000256" key="2">
    <source>
        <dbReference type="ARBA" id="ARBA00022692"/>
    </source>
</evidence>
<dbReference type="PANTHER" id="PTHR24060">
    <property type="entry name" value="METABOTROPIC GLUTAMATE RECEPTOR"/>
    <property type="match status" value="1"/>
</dbReference>
<comment type="subcellular location">
    <subcellularLocation>
        <location evidence="1">Membrane</location>
        <topology evidence="1">Multi-pass membrane protein</topology>
    </subcellularLocation>
</comment>
<dbReference type="STRING" id="2018661.A0A2A2LBY1"/>
<sequence>MFVKTNRIARIFAMASRSKQRPMFISPISQLVLTGIIVGIQLTGSLIWLLIVPPDSRYDYPRRDQVVLTCNVPDHHFLYSLAYDALLIILCTFYAVKTRKVPENFNETKWIGFAMYTTCVIWLTWVFFFIGTGSDFQNLMRPTPELHIQPIQVEIPPELHIQPIQVGIRPDHLRNLPTTLLIFIS</sequence>
<organism evidence="8 9">
    <name type="scientific">Diploscapter pachys</name>
    <dbReference type="NCBI Taxonomy" id="2018661"/>
    <lineage>
        <taxon>Eukaryota</taxon>
        <taxon>Metazoa</taxon>
        <taxon>Ecdysozoa</taxon>
        <taxon>Nematoda</taxon>
        <taxon>Chromadorea</taxon>
        <taxon>Rhabditida</taxon>
        <taxon>Rhabditina</taxon>
        <taxon>Rhabditomorpha</taxon>
        <taxon>Rhabditoidea</taxon>
        <taxon>Rhabditidae</taxon>
        <taxon>Diploscapter</taxon>
    </lineage>
</organism>
<dbReference type="GO" id="GO:0016020">
    <property type="term" value="C:membrane"/>
    <property type="evidence" value="ECO:0007669"/>
    <property type="project" value="UniProtKB-SubCell"/>
</dbReference>
<feature type="transmembrane region" description="Helical" evidence="6">
    <location>
        <begin position="24"/>
        <end position="51"/>
    </location>
</feature>
<feature type="transmembrane region" description="Helical" evidence="6">
    <location>
        <begin position="108"/>
        <end position="130"/>
    </location>
</feature>
<keyword evidence="5" id="KW-0325">Glycoprotein</keyword>
<gene>
    <name evidence="8" type="ORF">WR25_10450</name>
</gene>
<comment type="caution">
    <text evidence="8">The sequence shown here is derived from an EMBL/GenBank/DDBJ whole genome shotgun (WGS) entry which is preliminary data.</text>
</comment>
<dbReference type="PRINTS" id="PR00248">
    <property type="entry name" value="GPCRMGR"/>
</dbReference>
<dbReference type="PROSITE" id="PS50259">
    <property type="entry name" value="G_PROTEIN_RECEP_F3_4"/>
    <property type="match status" value="1"/>
</dbReference>
<dbReference type="OrthoDB" id="425344at2759"/>
<name>A0A2A2LBY1_9BILA</name>
<feature type="transmembrane region" description="Helical" evidence="6">
    <location>
        <begin position="77"/>
        <end position="96"/>
    </location>
</feature>
<evidence type="ECO:0000256" key="4">
    <source>
        <dbReference type="ARBA" id="ARBA00023136"/>
    </source>
</evidence>
<protein>
    <recommendedName>
        <fullName evidence="7">G-protein coupled receptors family 3 profile domain-containing protein</fullName>
    </recommendedName>
</protein>
<keyword evidence="9" id="KW-1185">Reference proteome</keyword>
<evidence type="ECO:0000313" key="8">
    <source>
        <dbReference type="EMBL" id="PAV83692.1"/>
    </source>
</evidence>